<evidence type="ECO:0000313" key="1">
    <source>
        <dbReference type="EMBL" id="MBM5572684.1"/>
    </source>
</evidence>
<protein>
    <recommendedName>
        <fullName evidence="3">Cysteine-rich CWC family protein</fullName>
    </recommendedName>
</protein>
<dbReference type="RefSeq" id="WP_203572012.1">
    <property type="nucleotide sequence ID" value="NZ_WOFE01000009.1"/>
</dbReference>
<reference evidence="1 2" key="1">
    <citation type="submission" date="2019-11" db="EMBL/GenBank/DDBJ databases">
        <title>Novel Deefgea species.</title>
        <authorList>
            <person name="Han J.-H."/>
        </authorList>
    </citation>
    <scope>NUCLEOTIDE SEQUENCE [LARGE SCALE GENOMIC DNA]</scope>
    <source>
        <strain evidence="1 2">LMG 24817</strain>
    </source>
</reference>
<dbReference type="Proteomes" id="UP001195660">
    <property type="component" value="Unassembled WGS sequence"/>
</dbReference>
<accession>A0ABS2CEU7</accession>
<dbReference type="InterPro" id="IPR032720">
    <property type="entry name" value="Cys_rich_CWC"/>
</dbReference>
<evidence type="ECO:0000313" key="2">
    <source>
        <dbReference type="Proteomes" id="UP001195660"/>
    </source>
</evidence>
<proteinExistence type="predicted"/>
<organism evidence="1 2">
    <name type="scientific">Deefgea chitinilytica</name>
    <dbReference type="NCBI Taxonomy" id="570276"/>
    <lineage>
        <taxon>Bacteria</taxon>
        <taxon>Pseudomonadati</taxon>
        <taxon>Pseudomonadota</taxon>
        <taxon>Betaproteobacteria</taxon>
        <taxon>Neisseriales</taxon>
        <taxon>Chitinibacteraceae</taxon>
        <taxon>Deefgea</taxon>
    </lineage>
</organism>
<sequence length="70" mass="7337">MTPENKSLSQAKQCQRCGASFQCGSGGAQGGCWCMDLPIELPLPQAGEGDCFCPACLAQIKERVLAGKAF</sequence>
<dbReference type="Pfam" id="PF14375">
    <property type="entry name" value="Cys_rich_CWC"/>
    <property type="match status" value="1"/>
</dbReference>
<name>A0ABS2CEU7_9NEIS</name>
<keyword evidence="2" id="KW-1185">Reference proteome</keyword>
<dbReference type="EMBL" id="WOFE01000009">
    <property type="protein sequence ID" value="MBM5572684.1"/>
    <property type="molecule type" value="Genomic_DNA"/>
</dbReference>
<evidence type="ECO:0008006" key="3">
    <source>
        <dbReference type="Google" id="ProtNLM"/>
    </source>
</evidence>
<comment type="caution">
    <text evidence="1">The sequence shown here is derived from an EMBL/GenBank/DDBJ whole genome shotgun (WGS) entry which is preliminary data.</text>
</comment>
<gene>
    <name evidence="1" type="ORF">GM173_14010</name>
</gene>